<protein>
    <submittedName>
        <fullName evidence="1">ATP-dependent kinase</fullName>
    </submittedName>
</protein>
<proteinExistence type="predicted"/>
<dbReference type="SUPFAM" id="SSF52540">
    <property type="entry name" value="P-loop containing nucleoside triphosphate hydrolases"/>
    <property type="match status" value="1"/>
</dbReference>
<dbReference type="GO" id="GO:0016301">
    <property type="term" value="F:kinase activity"/>
    <property type="evidence" value="ECO:0007669"/>
    <property type="project" value="UniProtKB-KW"/>
</dbReference>
<keyword evidence="2" id="KW-1185">Reference proteome</keyword>
<organism evidence="1 2">
    <name type="scientific">Saccharomycopsis crataegensis</name>
    <dbReference type="NCBI Taxonomy" id="43959"/>
    <lineage>
        <taxon>Eukaryota</taxon>
        <taxon>Fungi</taxon>
        <taxon>Dikarya</taxon>
        <taxon>Ascomycota</taxon>
        <taxon>Saccharomycotina</taxon>
        <taxon>Saccharomycetes</taxon>
        <taxon>Saccharomycopsidaceae</taxon>
        <taxon>Saccharomycopsis</taxon>
    </lineage>
</organism>
<dbReference type="AlphaFoldDB" id="A0AAV5QSG3"/>
<sequence>MSTVDISADYLSPLIDRWNFTEKPLIVGVSGPQGSGKSYLAENLVSALVLKYPQLNIVNVSIDDFYLTHHEQKELPTRYPGCGLVTDGRGLPGTHSVDLVSSILRKIKARESGFDIPVYDKSKFKGEGDRLPISQGKSINKPVDVVIFEGWFLGFKSVDHELENVWSQAIQGSENAEITKFLTRIDYKQIELIDQLLKNYEYLWSMFDRFIYLATNDLLNIYQWRLQQEYALIKSKGVGMSDKEVVAFVDRYLPVYKLYYHKLIQEGSLERGHNLKIEIDHTRTVQSTTIL</sequence>
<dbReference type="EMBL" id="BTFZ01000011">
    <property type="protein sequence ID" value="GMM37342.1"/>
    <property type="molecule type" value="Genomic_DNA"/>
</dbReference>
<reference evidence="1 2" key="1">
    <citation type="journal article" date="2023" name="Elife">
        <title>Identification of key yeast species and microbe-microbe interactions impacting larval growth of Drosophila in the wild.</title>
        <authorList>
            <person name="Mure A."/>
            <person name="Sugiura Y."/>
            <person name="Maeda R."/>
            <person name="Honda K."/>
            <person name="Sakurai N."/>
            <person name="Takahashi Y."/>
            <person name="Watada M."/>
            <person name="Katoh T."/>
            <person name="Gotoh A."/>
            <person name="Gotoh Y."/>
            <person name="Taniguchi I."/>
            <person name="Nakamura K."/>
            <person name="Hayashi T."/>
            <person name="Katayama T."/>
            <person name="Uemura T."/>
            <person name="Hattori Y."/>
        </authorList>
    </citation>
    <scope>NUCLEOTIDE SEQUENCE [LARGE SCALE GENOMIC DNA]</scope>
    <source>
        <strain evidence="1 2">SC-9</strain>
    </source>
</reference>
<gene>
    <name evidence="1" type="ORF">DASC09_046670</name>
</gene>
<dbReference type="Proteomes" id="UP001360560">
    <property type="component" value="Unassembled WGS sequence"/>
</dbReference>
<comment type="caution">
    <text evidence="1">The sequence shown here is derived from an EMBL/GenBank/DDBJ whole genome shotgun (WGS) entry which is preliminary data.</text>
</comment>
<dbReference type="Gene3D" id="3.40.50.300">
    <property type="entry name" value="P-loop containing nucleotide triphosphate hydrolases"/>
    <property type="match status" value="1"/>
</dbReference>
<dbReference type="InterPro" id="IPR027417">
    <property type="entry name" value="P-loop_NTPase"/>
</dbReference>
<name>A0AAV5QSG3_9ASCO</name>
<dbReference type="PANTHER" id="PTHR10285">
    <property type="entry name" value="URIDINE KINASE"/>
    <property type="match status" value="1"/>
</dbReference>
<dbReference type="RefSeq" id="XP_064854338.1">
    <property type="nucleotide sequence ID" value="XM_064998266.1"/>
</dbReference>
<evidence type="ECO:0000313" key="1">
    <source>
        <dbReference type="EMBL" id="GMM37342.1"/>
    </source>
</evidence>
<keyword evidence="1" id="KW-0418">Kinase</keyword>
<evidence type="ECO:0000313" key="2">
    <source>
        <dbReference type="Proteomes" id="UP001360560"/>
    </source>
</evidence>
<dbReference type="GeneID" id="90075317"/>
<accession>A0AAV5QSG3</accession>
<keyword evidence="1" id="KW-0808">Transferase</keyword>